<dbReference type="InterPro" id="IPR013149">
    <property type="entry name" value="ADH-like_C"/>
</dbReference>
<evidence type="ECO:0000256" key="1">
    <source>
        <dbReference type="ARBA" id="ARBA00001947"/>
    </source>
</evidence>
<keyword evidence="3 5" id="KW-0862">Zinc</keyword>
<accession>A0A9X5E5R1</accession>
<gene>
    <name evidence="7" type="ORF">QH73_0007535</name>
</gene>
<comment type="caution">
    <text evidence="7">The sequence shown here is derived from an EMBL/GenBank/DDBJ whole genome shotgun (WGS) entry which is preliminary data.</text>
</comment>
<evidence type="ECO:0000313" key="8">
    <source>
        <dbReference type="Proteomes" id="UP000031532"/>
    </source>
</evidence>
<proteinExistence type="inferred from homology"/>
<evidence type="ECO:0000313" key="7">
    <source>
        <dbReference type="EMBL" id="NHC34512.1"/>
    </source>
</evidence>
<sequence>MKAVCWNGAKDVRVETVPDPKIINPRDAIVKITSTAICGSDLHLYDGFIPTMQKGDILGHEFMGEVVEVGSAVKNVNKGDRVVVPFTISCGNCFFCNRDLWSLCDNSNPNAWIAEKLMGHSPSGLFGYSHMMGGYAGGQAEYARVPFADVGLFKIPDGLTDEQVLFLTDIFPTGYMAAENCNIEPGDTVAVWGCGPVGQFAIKSAYLLGADRVIAIDRVPERLQMAKEYGGAEILNFEDVNVGEALKEMTGGRGPDAVIDAVGMEAHGTDLLGLVDKAKQAVRLETDRPTVLRQAIVACRKGGHVSIPGVYGGFIDNVPMGAAMNKSLTFKTGQTHVHRYLKPLLEHIQNGKIDPSFIITHRLPIDQAPEAYEIFKHKKDNCIKVVLKP</sequence>
<keyword evidence="2 5" id="KW-0479">Metal-binding</keyword>
<dbReference type="InterPro" id="IPR036291">
    <property type="entry name" value="NAD(P)-bd_dom_sf"/>
</dbReference>
<dbReference type="Proteomes" id="UP000031532">
    <property type="component" value="Unassembled WGS sequence"/>
</dbReference>
<evidence type="ECO:0000256" key="5">
    <source>
        <dbReference type="RuleBase" id="RU361277"/>
    </source>
</evidence>
<dbReference type="Gene3D" id="3.90.180.10">
    <property type="entry name" value="Medium-chain alcohol dehydrogenases, catalytic domain"/>
    <property type="match status" value="1"/>
</dbReference>
<organism evidence="7 8">
    <name type="scientific">Scytonema millei VB511283</name>
    <dbReference type="NCBI Taxonomy" id="1245923"/>
    <lineage>
        <taxon>Bacteria</taxon>
        <taxon>Bacillati</taxon>
        <taxon>Cyanobacteriota</taxon>
        <taxon>Cyanophyceae</taxon>
        <taxon>Nostocales</taxon>
        <taxon>Scytonemataceae</taxon>
        <taxon>Scytonema</taxon>
    </lineage>
</organism>
<dbReference type="RefSeq" id="WP_039715820.1">
    <property type="nucleotide sequence ID" value="NZ_JTJC03000001.1"/>
</dbReference>
<dbReference type="GO" id="GO:0016491">
    <property type="term" value="F:oxidoreductase activity"/>
    <property type="evidence" value="ECO:0007669"/>
    <property type="project" value="UniProtKB-KW"/>
</dbReference>
<comment type="similarity">
    <text evidence="5">Belongs to the zinc-containing alcohol dehydrogenase family.</text>
</comment>
<evidence type="ECO:0000259" key="6">
    <source>
        <dbReference type="SMART" id="SM00829"/>
    </source>
</evidence>
<dbReference type="Gene3D" id="3.40.50.720">
    <property type="entry name" value="NAD(P)-binding Rossmann-like Domain"/>
    <property type="match status" value="1"/>
</dbReference>
<reference evidence="7 8" key="1">
    <citation type="journal article" date="2015" name="Genome Announc.">
        <title>Draft Genome Sequence of the Terrestrial Cyanobacterium Scytonema millei VB511283, Isolated from Eastern India.</title>
        <authorList>
            <person name="Sen D."/>
            <person name="Chandrababunaidu M.M."/>
            <person name="Singh D."/>
            <person name="Sanghi N."/>
            <person name="Ghorai A."/>
            <person name="Mishra G.P."/>
            <person name="Madduluri M."/>
            <person name="Adhikary S.P."/>
            <person name="Tripathy S."/>
        </authorList>
    </citation>
    <scope>NUCLEOTIDE SEQUENCE [LARGE SCALE GENOMIC DNA]</scope>
    <source>
        <strain evidence="7 8">VB511283</strain>
    </source>
</reference>
<feature type="domain" description="Enoyl reductase (ER)" evidence="6">
    <location>
        <begin position="8"/>
        <end position="387"/>
    </location>
</feature>
<dbReference type="InterPro" id="IPR011032">
    <property type="entry name" value="GroES-like_sf"/>
</dbReference>
<dbReference type="PROSITE" id="PS00059">
    <property type="entry name" value="ADH_ZINC"/>
    <property type="match status" value="1"/>
</dbReference>
<dbReference type="SUPFAM" id="SSF50129">
    <property type="entry name" value="GroES-like"/>
    <property type="match status" value="1"/>
</dbReference>
<dbReference type="SUPFAM" id="SSF51735">
    <property type="entry name" value="NAD(P)-binding Rossmann-fold domains"/>
    <property type="match status" value="1"/>
</dbReference>
<comment type="cofactor">
    <cofactor evidence="1 5">
        <name>Zn(2+)</name>
        <dbReference type="ChEBI" id="CHEBI:29105"/>
    </cofactor>
</comment>
<dbReference type="GO" id="GO:0008270">
    <property type="term" value="F:zinc ion binding"/>
    <property type="evidence" value="ECO:0007669"/>
    <property type="project" value="InterPro"/>
</dbReference>
<dbReference type="PANTHER" id="PTHR42813:SF2">
    <property type="entry name" value="DEHYDROGENASE, ZINC-CONTAINING, PUTATIVE (AFU_ORTHOLOGUE AFUA_2G02810)-RELATED"/>
    <property type="match status" value="1"/>
</dbReference>
<name>A0A9X5E5R1_9CYAN</name>
<dbReference type="CDD" id="cd08283">
    <property type="entry name" value="FDH_like_1"/>
    <property type="match status" value="1"/>
</dbReference>
<dbReference type="PANTHER" id="PTHR42813">
    <property type="entry name" value="ZINC-TYPE ALCOHOL DEHYDROGENASE-LIKE"/>
    <property type="match status" value="1"/>
</dbReference>
<evidence type="ECO:0000256" key="2">
    <source>
        <dbReference type="ARBA" id="ARBA00022723"/>
    </source>
</evidence>
<dbReference type="Pfam" id="PF08240">
    <property type="entry name" value="ADH_N"/>
    <property type="match status" value="1"/>
</dbReference>
<keyword evidence="8" id="KW-1185">Reference proteome</keyword>
<evidence type="ECO:0000256" key="3">
    <source>
        <dbReference type="ARBA" id="ARBA00022833"/>
    </source>
</evidence>
<dbReference type="Pfam" id="PF00107">
    <property type="entry name" value="ADH_zinc_N"/>
    <property type="match status" value="1"/>
</dbReference>
<evidence type="ECO:0000256" key="4">
    <source>
        <dbReference type="ARBA" id="ARBA00023002"/>
    </source>
</evidence>
<dbReference type="AlphaFoldDB" id="A0A9X5E5R1"/>
<protein>
    <submittedName>
        <fullName evidence="7">Glutathione-dependent formaldehyde dehydrogenase</fullName>
    </submittedName>
</protein>
<keyword evidence="4" id="KW-0560">Oxidoreductase</keyword>
<dbReference type="EMBL" id="JTJC03000001">
    <property type="protein sequence ID" value="NHC34512.1"/>
    <property type="molecule type" value="Genomic_DNA"/>
</dbReference>
<dbReference type="InterPro" id="IPR020843">
    <property type="entry name" value="ER"/>
</dbReference>
<dbReference type="SMART" id="SM00829">
    <property type="entry name" value="PKS_ER"/>
    <property type="match status" value="1"/>
</dbReference>
<dbReference type="InterPro" id="IPR002328">
    <property type="entry name" value="ADH_Zn_CS"/>
</dbReference>
<dbReference type="OrthoDB" id="9769198at2"/>
<dbReference type="InterPro" id="IPR013154">
    <property type="entry name" value="ADH-like_N"/>
</dbReference>